<dbReference type="eggNOG" id="COG3585">
    <property type="taxonomic scope" value="Bacteria"/>
</dbReference>
<evidence type="ECO:0000256" key="1">
    <source>
        <dbReference type="ARBA" id="ARBA00022505"/>
    </source>
</evidence>
<dbReference type="GO" id="GO:0003677">
    <property type="term" value="F:DNA binding"/>
    <property type="evidence" value="ECO:0007669"/>
    <property type="project" value="InterPro"/>
</dbReference>
<dbReference type="GO" id="GO:0015074">
    <property type="term" value="P:DNA integration"/>
    <property type="evidence" value="ECO:0007669"/>
    <property type="project" value="InterPro"/>
</dbReference>
<keyword evidence="1 3" id="KW-0500">Molybdenum</keyword>
<protein>
    <submittedName>
        <fullName evidence="6">Putative molybdenum-pterin binding domain protein</fullName>
    </submittedName>
</protein>
<evidence type="ECO:0000256" key="3">
    <source>
        <dbReference type="PROSITE-ProRule" id="PRU01213"/>
    </source>
</evidence>
<dbReference type="KEGG" id="dgg:DGI_1373"/>
<evidence type="ECO:0000313" key="7">
    <source>
        <dbReference type="Proteomes" id="UP000016587"/>
    </source>
</evidence>
<sequence>MRAGFPVLPRHKPCPARAFSVPDGITYLNTREMDALAEAFRQWRDAARTPLQRRSRSRMLAVYLILRHTGMKLGEVLAMDDRRDLDPARSAILVHGSREREAPLPKAVAEELDRLFDDPLMAGLRGEILRLDQGYVRKQFLAMAAASGLPRGSLNPQTIRHSRAVELLRSGLPLPLVQSVLGHKDITLTAQYVAFNDRAAATLIDQTIKSASVMKTSARNAFPGTVSAIRSGSLLTEVELTTDSGLRIVSVITNESARHLDIEPGKYMAALVKAPWVVLLRQEEQPRTSARNVFCGTISAVQVGEIAAEVAVTLADGTVVTSLVTDESVNALDLKVGQPICALIKAFSVILSLEVPV</sequence>
<dbReference type="CDD" id="cd00397">
    <property type="entry name" value="DNA_BRE_C"/>
    <property type="match status" value="1"/>
</dbReference>
<dbReference type="PROSITE" id="PS51898">
    <property type="entry name" value="TYR_RECOMBINASE"/>
    <property type="match status" value="1"/>
</dbReference>
<keyword evidence="7" id="KW-1185">Reference proteome</keyword>
<dbReference type="GO" id="GO:0006310">
    <property type="term" value="P:DNA recombination"/>
    <property type="evidence" value="ECO:0007669"/>
    <property type="project" value="UniProtKB-KW"/>
</dbReference>
<feature type="domain" description="Mop" evidence="4">
    <location>
        <begin position="287"/>
        <end position="353"/>
    </location>
</feature>
<dbReference type="EMBL" id="CP006585">
    <property type="protein sequence ID" value="AGW13219.1"/>
    <property type="molecule type" value="Genomic_DNA"/>
</dbReference>
<dbReference type="Gene3D" id="1.10.443.10">
    <property type="entry name" value="Intergrase catalytic core"/>
    <property type="match status" value="1"/>
</dbReference>
<dbReference type="InterPro" id="IPR011010">
    <property type="entry name" value="DNA_brk_join_enz"/>
</dbReference>
<dbReference type="GO" id="GO:0015689">
    <property type="term" value="P:molybdate ion transport"/>
    <property type="evidence" value="ECO:0007669"/>
    <property type="project" value="InterPro"/>
</dbReference>
<dbReference type="NCBIfam" id="TIGR00638">
    <property type="entry name" value="Mop"/>
    <property type="match status" value="2"/>
</dbReference>
<dbReference type="PANTHER" id="PTHR30432:SF1">
    <property type="entry name" value="DNA-BINDING TRANSCRIPTIONAL DUAL REGULATOR MODE"/>
    <property type="match status" value="1"/>
</dbReference>
<dbReference type="PATRIC" id="fig|1121448.10.peg.1368"/>
<evidence type="ECO:0000313" key="6">
    <source>
        <dbReference type="EMBL" id="AGW13219.1"/>
    </source>
</evidence>
<evidence type="ECO:0000259" key="5">
    <source>
        <dbReference type="PROSITE" id="PS51898"/>
    </source>
</evidence>
<dbReference type="AlphaFoldDB" id="T2GAL5"/>
<organism evidence="6 7">
    <name type="scientific">Megalodesulfovibrio gigas (strain ATCC 19364 / DSM 1382 / NCIMB 9332 / VKM B-1759)</name>
    <name type="common">Desulfovibrio gigas</name>
    <dbReference type="NCBI Taxonomy" id="1121448"/>
    <lineage>
        <taxon>Bacteria</taxon>
        <taxon>Pseudomonadati</taxon>
        <taxon>Thermodesulfobacteriota</taxon>
        <taxon>Desulfovibrionia</taxon>
        <taxon>Desulfovibrionales</taxon>
        <taxon>Desulfovibrionaceae</taxon>
        <taxon>Megalodesulfovibrio</taxon>
    </lineage>
</organism>
<accession>T2GAL5</accession>
<dbReference type="SUPFAM" id="SSF56349">
    <property type="entry name" value="DNA breaking-rejoining enzymes"/>
    <property type="match status" value="1"/>
</dbReference>
<dbReference type="InterPro" id="IPR002104">
    <property type="entry name" value="Integrase_catalytic"/>
</dbReference>
<dbReference type="InterPro" id="IPR004606">
    <property type="entry name" value="Mop_domain"/>
</dbReference>
<dbReference type="Pfam" id="PF00589">
    <property type="entry name" value="Phage_integrase"/>
    <property type="match status" value="1"/>
</dbReference>
<evidence type="ECO:0000256" key="2">
    <source>
        <dbReference type="ARBA" id="ARBA00023172"/>
    </source>
</evidence>
<keyword evidence="2" id="KW-0233">DNA recombination</keyword>
<gene>
    <name evidence="6" type="ORF">DGI_1373</name>
</gene>
<dbReference type="PANTHER" id="PTHR30432">
    <property type="entry name" value="TRANSCRIPTIONAL REGULATOR MODE"/>
    <property type="match status" value="1"/>
</dbReference>
<dbReference type="Proteomes" id="UP000016587">
    <property type="component" value="Chromosome"/>
</dbReference>
<evidence type="ECO:0000259" key="4">
    <source>
        <dbReference type="PROSITE" id="PS51866"/>
    </source>
</evidence>
<dbReference type="PROSITE" id="PS51866">
    <property type="entry name" value="MOP"/>
    <property type="match status" value="2"/>
</dbReference>
<dbReference type="HOGENOM" id="CLU_048862_0_0_7"/>
<dbReference type="Gene3D" id="2.40.50.100">
    <property type="match status" value="2"/>
</dbReference>
<dbReference type="STRING" id="1121448.DGI_1373"/>
<dbReference type="InterPro" id="IPR051815">
    <property type="entry name" value="Molybdate_resp_trans_reg"/>
</dbReference>
<reference evidence="7" key="2">
    <citation type="submission" date="2013-07" db="EMBL/GenBank/DDBJ databases">
        <authorList>
            <person name="Morais-Silva F.O."/>
            <person name="Rezende A.M."/>
            <person name="Pimentel C."/>
            <person name="Resende D.M."/>
            <person name="Santos C.I."/>
            <person name="Clemente C."/>
            <person name="de Oliveira L.M."/>
            <person name="da Silva S.M."/>
            <person name="Costa D.A."/>
            <person name="Varela-Raposo A."/>
            <person name="Horacio E.C.A."/>
            <person name="Matos M."/>
            <person name="Flores O."/>
            <person name="Ruiz J.C."/>
            <person name="Rodrigues-Pousada C."/>
        </authorList>
    </citation>
    <scope>NUCLEOTIDE SEQUENCE [LARGE SCALE GENOMIC DNA]</scope>
    <source>
        <strain evidence="7">ATCC 19364 / DSM 1382 / NCIMB 9332 / VKM B-1759</strain>
    </source>
</reference>
<dbReference type="Pfam" id="PF03459">
    <property type="entry name" value="TOBE"/>
    <property type="match status" value="2"/>
</dbReference>
<dbReference type="OrthoDB" id="9814406at2"/>
<dbReference type="InterPro" id="IPR008995">
    <property type="entry name" value="Mo/tungstate-bd_C_term_dom"/>
</dbReference>
<dbReference type="SUPFAM" id="SSF50331">
    <property type="entry name" value="MOP-like"/>
    <property type="match status" value="2"/>
</dbReference>
<dbReference type="eggNOG" id="COG0582">
    <property type="taxonomic scope" value="Bacteria"/>
</dbReference>
<feature type="domain" description="Mop" evidence="4">
    <location>
        <begin position="215"/>
        <end position="281"/>
    </location>
</feature>
<feature type="domain" description="Tyr recombinase" evidence="5">
    <location>
        <begin position="20"/>
        <end position="205"/>
    </location>
</feature>
<dbReference type="InterPro" id="IPR005116">
    <property type="entry name" value="Transp-assoc_OB_typ1"/>
</dbReference>
<name>T2GAL5_MEGG1</name>
<proteinExistence type="predicted"/>
<reference evidence="6 7" key="1">
    <citation type="journal article" date="2013" name="J. Bacteriol.">
        <title>Roles of HynAB and Ech, the only two hydrogenases found in the model sulfate reducer Desulfovibrio gigas.</title>
        <authorList>
            <person name="Morais-Silva F.O."/>
            <person name="Santos C.I."/>
            <person name="Rodrigues R."/>
            <person name="Pereira I.A."/>
            <person name="Rodrigues-Pousada C."/>
        </authorList>
    </citation>
    <scope>NUCLEOTIDE SEQUENCE [LARGE SCALE GENOMIC DNA]</scope>
    <source>
        <strain evidence="7">ATCC 19364 / DSM 1382 / NCIMB 9332 / VKM B-1759</strain>
    </source>
</reference>
<dbReference type="InterPro" id="IPR013762">
    <property type="entry name" value="Integrase-like_cat_sf"/>
</dbReference>